<protein>
    <submittedName>
        <fullName evidence="2">Uncharacterized protein</fullName>
    </submittedName>
</protein>
<name>F4QJ17_9CAUL</name>
<dbReference type="Proteomes" id="UP000006512">
    <property type="component" value="Unassembled WGS sequence"/>
</dbReference>
<dbReference type="STRING" id="715226.ABI_15200"/>
<evidence type="ECO:0000313" key="3">
    <source>
        <dbReference type="Proteomes" id="UP000006512"/>
    </source>
</evidence>
<dbReference type="RefSeq" id="WP_006272268.1">
    <property type="nucleotide sequence ID" value="NZ_GL883077.1"/>
</dbReference>
<gene>
    <name evidence="2" type="ORF">ABI_15200</name>
</gene>
<dbReference type="AlphaFoldDB" id="F4QJ17"/>
<dbReference type="EMBL" id="GL883077">
    <property type="protein sequence ID" value="EGF93080.1"/>
    <property type="molecule type" value="Genomic_DNA"/>
</dbReference>
<dbReference type="OrthoDB" id="9823647at2"/>
<sequence length="313" mass="33838">MSRKIYQFCSRLCVAESFEDAARIMGVPAGHGFQIFDMTPVLKALCESVLGPDTFAPPSKPIFFGAGAQDRTYMHALGACGVVTGTKEAIDEVARLVKLEADHAEQSTWLHDELAAAQARVAELENAAKETNDRLVWQAEKQAMALETPAPVPVTIDATPRKPGRVGRDWTDIDKILHRDYPADVNFEVIHSRVVATGSDIDRATLRNRITVLKLNRTNASALKAANLPKPQEPKASLSPESSGITPPATASRLAKLIGAEALRMSGQLLNPDEIAAELNAALGRNDQVTAKQVTQVLAEMSRLKRDQQGTAA</sequence>
<evidence type="ECO:0000256" key="1">
    <source>
        <dbReference type="SAM" id="MobiDB-lite"/>
    </source>
</evidence>
<evidence type="ECO:0000313" key="2">
    <source>
        <dbReference type="EMBL" id="EGF93080.1"/>
    </source>
</evidence>
<keyword evidence="3" id="KW-1185">Reference proteome</keyword>
<proteinExistence type="predicted"/>
<dbReference type="HOGENOM" id="CLU_887538_0_0_5"/>
<feature type="region of interest" description="Disordered" evidence="1">
    <location>
        <begin position="224"/>
        <end position="248"/>
    </location>
</feature>
<accession>F4QJ17</accession>
<reference evidence="3" key="1">
    <citation type="submission" date="2011-03" db="EMBL/GenBank/DDBJ databases">
        <title>Draft genome sequence of Brevundimonas diminuta.</title>
        <authorList>
            <person name="Brown P.J.B."/>
            <person name="Buechlein A."/>
            <person name="Hemmerich C."/>
            <person name="Brun Y.V."/>
        </authorList>
    </citation>
    <scope>NUCLEOTIDE SEQUENCE [LARGE SCALE GENOMIC DNA]</scope>
    <source>
        <strain evidence="3">C19</strain>
    </source>
</reference>
<organism evidence="2 3">
    <name type="scientific">Asticcacaulis biprosthecium C19</name>
    <dbReference type="NCBI Taxonomy" id="715226"/>
    <lineage>
        <taxon>Bacteria</taxon>
        <taxon>Pseudomonadati</taxon>
        <taxon>Pseudomonadota</taxon>
        <taxon>Alphaproteobacteria</taxon>
        <taxon>Caulobacterales</taxon>
        <taxon>Caulobacteraceae</taxon>
        <taxon>Asticcacaulis</taxon>
    </lineage>
</organism>